<dbReference type="InterPro" id="IPR027569">
    <property type="entry name" value="Geo_PqqD_fam"/>
</dbReference>
<dbReference type="Pfam" id="PF05402">
    <property type="entry name" value="PqqD"/>
    <property type="match status" value="1"/>
</dbReference>
<dbReference type="KEGG" id="geo:Geob_3353"/>
<dbReference type="RefSeq" id="WP_012648424.1">
    <property type="nucleotide sequence ID" value="NC_011979.1"/>
</dbReference>
<reference evidence="1 2" key="1">
    <citation type="submission" date="2009-01" db="EMBL/GenBank/DDBJ databases">
        <title>Complete sequence of Geobacter sp. FRC-32.</title>
        <authorList>
            <consortium name="US DOE Joint Genome Institute"/>
            <person name="Lucas S."/>
            <person name="Copeland A."/>
            <person name="Lapidus A."/>
            <person name="Glavina del Rio T."/>
            <person name="Dalin E."/>
            <person name="Tice H."/>
            <person name="Bruce D."/>
            <person name="Goodwin L."/>
            <person name="Pitluck S."/>
            <person name="Saunders E."/>
            <person name="Brettin T."/>
            <person name="Detter J.C."/>
            <person name="Han C."/>
            <person name="Larimer F."/>
            <person name="Land M."/>
            <person name="Hauser L."/>
            <person name="Kyrpides N."/>
            <person name="Ovchinnikova G."/>
            <person name="Kostka J."/>
            <person name="Richardson P."/>
        </authorList>
    </citation>
    <scope>NUCLEOTIDE SEQUENCE [LARGE SCALE GENOMIC DNA]</scope>
    <source>
        <strain evidence="2">DSM 22248 / JCM 15807 / FRC-32</strain>
    </source>
</reference>
<accession>B9M512</accession>
<evidence type="ECO:0008006" key="3">
    <source>
        <dbReference type="Google" id="ProtNLM"/>
    </source>
</evidence>
<evidence type="ECO:0000313" key="1">
    <source>
        <dbReference type="EMBL" id="ACM21696.1"/>
    </source>
</evidence>
<evidence type="ECO:0000313" key="2">
    <source>
        <dbReference type="Proteomes" id="UP000007721"/>
    </source>
</evidence>
<name>B9M512_GEODF</name>
<dbReference type="OrthoDB" id="5402179at2"/>
<dbReference type="Gene3D" id="1.10.10.1150">
    <property type="entry name" value="Coenzyme PQQ synthesis protein D (PqqD)"/>
    <property type="match status" value="1"/>
</dbReference>
<protein>
    <recommendedName>
        <fullName evidence="3">GeoRSP system PqqD family protein</fullName>
    </recommendedName>
</protein>
<dbReference type="NCBIfam" id="TIGR04302">
    <property type="entry name" value="geo_PqqD_fam"/>
    <property type="match status" value="1"/>
</dbReference>
<keyword evidence="2" id="KW-1185">Reference proteome</keyword>
<dbReference type="Proteomes" id="UP000007721">
    <property type="component" value="Chromosome"/>
</dbReference>
<proteinExistence type="predicted"/>
<dbReference type="InterPro" id="IPR008792">
    <property type="entry name" value="PQQD"/>
</dbReference>
<gene>
    <name evidence="1" type="ordered locus">Geob_3353</name>
</gene>
<dbReference type="EMBL" id="CP001390">
    <property type="protein sequence ID" value="ACM21696.1"/>
    <property type="molecule type" value="Genomic_DNA"/>
</dbReference>
<dbReference type="STRING" id="316067.Geob_3353"/>
<dbReference type="HOGENOM" id="CLU_2246115_0_0_7"/>
<dbReference type="AlphaFoldDB" id="B9M512"/>
<sequence>MKKVFRNPDVMWREEEDSLLEASAGLEKGNDVTEVGTSLLFSDGIMITLNLMGTEIWKICDGRTVEEIIDSLLADFEVERAVLSQDVHSFLQDLEQKGFIFYG</sequence>
<dbReference type="InterPro" id="IPR041881">
    <property type="entry name" value="PqqD_sf"/>
</dbReference>
<organism evidence="1 2">
    <name type="scientific">Geotalea daltonii (strain DSM 22248 / JCM 15807 / FRC-32)</name>
    <name type="common">Geobacter daltonii</name>
    <dbReference type="NCBI Taxonomy" id="316067"/>
    <lineage>
        <taxon>Bacteria</taxon>
        <taxon>Pseudomonadati</taxon>
        <taxon>Thermodesulfobacteriota</taxon>
        <taxon>Desulfuromonadia</taxon>
        <taxon>Geobacterales</taxon>
        <taxon>Geobacteraceae</taxon>
        <taxon>Geotalea</taxon>
    </lineage>
</organism>